<evidence type="ECO:0000256" key="1">
    <source>
        <dbReference type="ARBA" id="ARBA00008779"/>
    </source>
</evidence>
<evidence type="ECO:0000256" key="3">
    <source>
        <dbReference type="PIRSR" id="PIRSR600917-52"/>
    </source>
</evidence>
<evidence type="ECO:0000313" key="7">
    <source>
        <dbReference type="Proteomes" id="UP000033035"/>
    </source>
</evidence>
<evidence type="ECO:0000259" key="5">
    <source>
        <dbReference type="Pfam" id="PF00884"/>
    </source>
</evidence>
<evidence type="ECO:0000256" key="2">
    <source>
        <dbReference type="ARBA" id="ARBA00022801"/>
    </source>
</evidence>
<comment type="similarity">
    <text evidence="1">Belongs to the sulfatase family.</text>
</comment>
<feature type="domain" description="Sulfatase N-terminal" evidence="5">
    <location>
        <begin position="26"/>
        <end position="362"/>
    </location>
</feature>
<keyword evidence="7" id="KW-1185">Reference proteome</keyword>
<comment type="caution">
    <text evidence="6">The sequence shown here is derived from an EMBL/GenBank/DDBJ whole genome shotgun (WGS) entry which is preliminary data.</text>
</comment>
<dbReference type="GO" id="GO:0004065">
    <property type="term" value="F:arylsulfatase activity"/>
    <property type="evidence" value="ECO:0007669"/>
    <property type="project" value="TreeGrafter"/>
</dbReference>
<name>A0A0F5JFT5_9BACT</name>
<dbReference type="PANTHER" id="PTHR42693">
    <property type="entry name" value="ARYLSULFATASE FAMILY MEMBER"/>
    <property type="match status" value="1"/>
</dbReference>
<comment type="PTM">
    <text evidence="3">The conversion to 3-oxoalanine (also known as C-formylglycine, FGly), of a serine or cysteine residue in prokaryotes and of a cysteine residue in eukaryotes, is critical for catalytic activity.</text>
</comment>
<dbReference type="Pfam" id="PF00884">
    <property type="entry name" value="Sulfatase"/>
    <property type="match status" value="1"/>
</dbReference>
<proteinExistence type="inferred from homology"/>
<evidence type="ECO:0000256" key="4">
    <source>
        <dbReference type="SAM" id="SignalP"/>
    </source>
</evidence>
<dbReference type="PANTHER" id="PTHR42693:SF53">
    <property type="entry name" value="ENDO-4-O-SULFATASE"/>
    <property type="match status" value="1"/>
</dbReference>
<evidence type="ECO:0000313" key="6">
    <source>
        <dbReference type="EMBL" id="KKB56563.1"/>
    </source>
</evidence>
<dbReference type="Proteomes" id="UP000033035">
    <property type="component" value="Unassembled WGS sequence"/>
</dbReference>
<reference evidence="6 7" key="1">
    <citation type="submission" date="2013-04" db="EMBL/GenBank/DDBJ databases">
        <title>The Genome Sequence of Parabacteroides gordonii DSM 23371.</title>
        <authorList>
            <consortium name="The Broad Institute Genomics Platform"/>
            <person name="Earl A."/>
            <person name="Ward D."/>
            <person name="Feldgarden M."/>
            <person name="Gevers D."/>
            <person name="Martens E."/>
            <person name="Sakamoto M."/>
            <person name="Benno Y."/>
            <person name="Suzuki N."/>
            <person name="Matsunaga N."/>
            <person name="Koshihara K."/>
            <person name="Seki M."/>
            <person name="Komiya H."/>
            <person name="Walker B."/>
            <person name="Young S."/>
            <person name="Zeng Q."/>
            <person name="Gargeya S."/>
            <person name="Fitzgerald M."/>
            <person name="Haas B."/>
            <person name="Abouelleil A."/>
            <person name="Allen A.W."/>
            <person name="Alvarado L."/>
            <person name="Arachchi H.M."/>
            <person name="Berlin A.M."/>
            <person name="Chapman S.B."/>
            <person name="Gainer-Dewar J."/>
            <person name="Goldberg J."/>
            <person name="Griggs A."/>
            <person name="Gujja S."/>
            <person name="Hansen M."/>
            <person name="Howarth C."/>
            <person name="Imamovic A."/>
            <person name="Ireland A."/>
            <person name="Larimer J."/>
            <person name="McCowan C."/>
            <person name="Murphy C."/>
            <person name="Pearson M."/>
            <person name="Poon T.W."/>
            <person name="Priest M."/>
            <person name="Roberts A."/>
            <person name="Saif S."/>
            <person name="Shea T."/>
            <person name="Sisk P."/>
            <person name="Sykes S."/>
            <person name="Wortman J."/>
            <person name="Nusbaum C."/>
            <person name="Birren B."/>
        </authorList>
    </citation>
    <scope>NUCLEOTIDE SEQUENCE [LARGE SCALE GENOMIC DNA]</scope>
    <source>
        <strain evidence="6 7">MS-1</strain>
    </source>
</reference>
<dbReference type="InterPro" id="IPR050738">
    <property type="entry name" value="Sulfatase"/>
</dbReference>
<sequence length="518" mass="58621">MKYCLYTCLALAGWAATSVSAQSTKPNIVLIITDQQRADLCGREGFPLPVTPYADSLASQSVWFNKAYTAAPASAPARCSLLSGRYPSATHVRTNHNIPDAYYEKDMLDMLKENGYRTALIGKNHTYRKADEAFDYFIGYGHRGKDKPETEDEKALARFLNNEVPGHYLKPAPISVEQQQPYQIVSHALEWIQQQKDTPFFIQVSIPEPHTPSQVCDPYFSMFPPEDLPPLLTSRKDLEKKGEKYMALAALEDKACPNLQQQIPLLRSIYLGMVRMIDDQMKRLVEEIKSYGLDDNTLFIILSDHGDYCGEYGLIRKGSGVAESLTRIPMIWAGYGIKPQNKPMDAHVSIVDIFPTLCSVIGAEIPVGVQGRSLWPMLKGDDYPREEFSSIMVEQGYGGEDFTMEEPLTFENAGSCRTDVEGSFDGLNPWTQSGSLRMVRKGDWKLAMDNNGRGELYNLKADPSEINNLFGNKKYISEQLDLLKELLTWNIRLQDPLPVPRRQYPFKRNPYNYHRSIP</sequence>
<dbReference type="InterPro" id="IPR000917">
    <property type="entry name" value="Sulfatase_N"/>
</dbReference>
<keyword evidence="2" id="KW-0378">Hydrolase</keyword>
<feature type="modified residue" description="3-oxoalanine (Ser)" evidence="3">
    <location>
        <position position="74"/>
    </location>
</feature>
<accession>A0A0F5JFT5</accession>
<organism evidence="6 7">
    <name type="scientific">Parabacteroides gordonii MS-1 = DSM 23371</name>
    <dbReference type="NCBI Taxonomy" id="1203610"/>
    <lineage>
        <taxon>Bacteria</taxon>
        <taxon>Pseudomonadati</taxon>
        <taxon>Bacteroidota</taxon>
        <taxon>Bacteroidia</taxon>
        <taxon>Bacteroidales</taxon>
        <taxon>Tannerellaceae</taxon>
        <taxon>Parabacteroides</taxon>
    </lineage>
</organism>
<dbReference type="InterPro" id="IPR017850">
    <property type="entry name" value="Alkaline_phosphatase_core_sf"/>
</dbReference>
<protein>
    <recommendedName>
        <fullName evidence="5">Sulfatase N-terminal domain-containing protein</fullName>
    </recommendedName>
</protein>
<dbReference type="HOGENOM" id="CLU_006332_9_2_10"/>
<feature type="chain" id="PRO_5002489877" description="Sulfatase N-terminal domain-containing protein" evidence="4">
    <location>
        <begin position="22"/>
        <end position="518"/>
    </location>
</feature>
<dbReference type="PATRIC" id="fig|1203610.3.peg.2256"/>
<dbReference type="SUPFAM" id="SSF53649">
    <property type="entry name" value="Alkaline phosphatase-like"/>
    <property type="match status" value="1"/>
</dbReference>
<gene>
    <name evidence="6" type="ORF">HMPREF1536_02199</name>
</gene>
<dbReference type="EMBL" id="AQHW01000014">
    <property type="protein sequence ID" value="KKB56563.1"/>
    <property type="molecule type" value="Genomic_DNA"/>
</dbReference>
<dbReference type="STRING" id="1203610.HMPREF1536_02199"/>
<keyword evidence="4" id="KW-0732">Signal</keyword>
<feature type="signal peptide" evidence="4">
    <location>
        <begin position="1"/>
        <end position="21"/>
    </location>
</feature>
<dbReference type="AlphaFoldDB" id="A0A0F5JFT5"/>
<dbReference type="Gene3D" id="3.40.720.10">
    <property type="entry name" value="Alkaline Phosphatase, subunit A"/>
    <property type="match status" value="1"/>
</dbReference>
<dbReference type="RefSeq" id="WP_028728873.1">
    <property type="nucleotide sequence ID" value="NZ_AUAE01000040.1"/>
</dbReference>